<dbReference type="GO" id="GO:0016020">
    <property type="term" value="C:membrane"/>
    <property type="evidence" value="ECO:0007669"/>
    <property type="project" value="UniProtKB-SubCell"/>
</dbReference>
<dbReference type="InterPro" id="IPR036259">
    <property type="entry name" value="MFS_trans_sf"/>
</dbReference>
<dbReference type="PANTHER" id="PTHR43791:SF59">
    <property type="entry name" value="TRANSPORTER, PUTATIVE (AFU_ORTHOLOGUE AFUA_1G06550)-RELATED"/>
    <property type="match status" value="1"/>
</dbReference>
<comment type="similarity">
    <text evidence="6">Belongs to the major facilitator superfamily. Allantoate permease family.</text>
</comment>
<dbReference type="FunFam" id="1.20.1250.20:FF:000064">
    <property type="entry name" value="MFS allantoate transporter"/>
    <property type="match status" value="1"/>
</dbReference>
<feature type="transmembrane region" description="Helical" evidence="8">
    <location>
        <begin position="304"/>
        <end position="327"/>
    </location>
</feature>
<evidence type="ECO:0000256" key="3">
    <source>
        <dbReference type="ARBA" id="ARBA00022692"/>
    </source>
</evidence>
<dbReference type="Pfam" id="PF07690">
    <property type="entry name" value="MFS_1"/>
    <property type="match status" value="1"/>
</dbReference>
<feature type="transmembrane region" description="Helical" evidence="8">
    <location>
        <begin position="443"/>
        <end position="464"/>
    </location>
</feature>
<dbReference type="EMBL" id="JADCTT010000004">
    <property type="protein sequence ID" value="KAF9754053.1"/>
    <property type="molecule type" value="Genomic_DNA"/>
</dbReference>
<evidence type="ECO:0000256" key="7">
    <source>
        <dbReference type="SAM" id="MobiDB-lite"/>
    </source>
</evidence>
<accession>A0A8H7TR86</accession>
<comment type="subcellular location">
    <subcellularLocation>
        <location evidence="1">Membrane</location>
        <topology evidence="1">Multi-pass membrane protein</topology>
    </subcellularLocation>
</comment>
<sequence length="530" mass="58442">MAAENKETVDDIQVESAPQVQNDKGASVSADANDDLVKKFAGQKGAAAEFLKQIEQPIVVTPEDNKRVLRKIDWRILPIILFVYCLQSLDKTTLSYASVFGLIKDTNLVGDQFSWLGSVVYVAQLVFQPLIAYFLVKFPIGKFSATMVFLWGAVLCCMAASHNFTGLMVTRLLLGTFEASVAPTFVAVVQMWYRRREQTTRNAAWYSTLGIVNMLGSLLAYGLGHIQSSLRPYQIIFLFCGAVTVAFSAVMFIFMPDSPITAKFLNQEEKHVAVERLRMNQQGMGSGEWKWDHVKDAALDPKTYLWFTLIFLISIPSGGISTFGPLIIESFGFDSFTTILFNIPFGAVQMIATLGGAFLADKIRMKSPVLLLLCLPPLPDVLSLWLLAALPPIALFFLPDTISFPSTPRKVTTAIIFIGQSAGNIVGPLLFRPAEKPYYSRGLRANLAIFVALAVVVALGMLLIKILNKRQAAKRVAMGKSEHIVDVSMAAGNAIDNDENKAQQLVDEAQGDSAFDDITDNKNEDFIYVY</sequence>
<evidence type="ECO:0008006" key="11">
    <source>
        <dbReference type="Google" id="ProtNLM"/>
    </source>
</evidence>
<feature type="transmembrane region" description="Helical" evidence="8">
    <location>
        <begin position="205"/>
        <end position="223"/>
    </location>
</feature>
<protein>
    <recommendedName>
        <fullName evidence="11">Major facilitator superfamily (MFS) profile domain-containing protein</fullName>
    </recommendedName>
</protein>
<keyword evidence="4 8" id="KW-1133">Transmembrane helix</keyword>
<keyword evidence="5 8" id="KW-0472">Membrane</keyword>
<evidence type="ECO:0000256" key="2">
    <source>
        <dbReference type="ARBA" id="ARBA00022448"/>
    </source>
</evidence>
<evidence type="ECO:0000256" key="1">
    <source>
        <dbReference type="ARBA" id="ARBA00004141"/>
    </source>
</evidence>
<evidence type="ECO:0000313" key="10">
    <source>
        <dbReference type="Proteomes" id="UP000616885"/>
    </source>
</evidence>
<evidence type="ECO:0000313" key="9">
    <source>
        <dbReference type="EMBL" id="KAF9754053.1"/>
    </source>
</evidence>
<dbReference type="Gene3D" id="1.20.1250.20">
    <property type="entry name" value="MFS general substrate transporter like domains"/>
    <property type="match status" value="2"/>
</dbReference>
<evidence type="ECO:0000256" key="4">
    <source>
        <dbReference type="ARBA" id="ARBA00022989"/>
    </source>
</evidence>
<evidence type="ECO:0000256" key="5">
    <source>
        <dbReference type="ARBA" id="ARBA00023136"/>
    </source>
</evidence>
<feature type="transmembrane region" description="Helical" evidence="8">
    <location>
        <begin position="172"/>
        <end position="193"/>
    </location>
</feature>
<dbReference type="PANTHER" id="PTHR43791">
    <property type="entry name" value="PERMEASE-RELATED"/>
    <property type="match status" value="1"/>
</dbReference>
<dbReference type="AlphaFoldDB" id="A0A8H7TR86"/>
<feature type="transmembrane region" description="Helical" evidence="8">
    <location>
        <begin position="339"/>
        <end position="360"/>
    </location>
</feature>
<proteinExistence type="inferred from homology"/>
<dbReference type="GO" id="GO:0022857">
    <property type="term" value="F:transmembrane transporter activity"/>
    <property type="evidence" value="ECO:0007669"/>
    <property type="project" value="InterPro"/>
</dbReference>
<feature type="transmembrane region" description="Helical" evidence="8">
    <location>
        <begin position="235"/>
        <end position="255"/>
    </location>
</feature>
<evidence type="ECO:0000256" key="8">
    <source>
        <dbReference type="SAM" id="Phobius"/>
    </source>
</evidence>
<comment type="caution">
    <text evidence="9">The sequence shown here is derived from an EMBL/GenBank/DDBJ whole genome shotgun (WGS) entry which is preliminary data.</text>
</comment>
<evidence type="ECO:0000256" key="6">
    <source>
        <dbReference type="ARBA" id="ARBA00037968"/>
    </source>
</evidence>
<dbReference type="Proteomes" id="UP000616885">
    <property type="component" value="Unassembled WGS sequence"/>
</dbReference>
<name>A0A8H7TR86_BIOOC</name>
<feature type="transmembrane region" description="Helical" evidence="8">
    <location>
        <begin position="148"/>
        <end position="166"/>
    </location>
</feature>
<dbReference type="SUPFAM" id="SSF103473">
    <property type="entry name" value="MFS general substrate transporter"/>
    <property type="match status" value="1"/>
</dbReference>
<feature type="transmembrane region" description="Helical" evidence="8">
    <location>
        <begin position="115"/>
        <end position="136"/>
    </location>
</feature>
<keyword evidence="2" id="KW-0813">Transport</keyword>
<organism evidence="9 10">
    <name type="scientific">Bionectria ochroleuca</name>
    <name type="common">Gliocladium roseum</name>
    <dbReference type="NCBI Taxonomy" id="29856"/>
    <lineage>
        <taxon>Eukaryota</taxon>
        <taxon>Fungi</taxon>
        <taxon>Dikarya</taxon>
        <taxon>Ascomycota</taxon>
        <taxon>Pezizomycotina</taxon>
        <taxon>Sordariomycetes</taxon>
        <taxon>Hypocreomycetidae</taxon>
        <taxon>Hypocreales</taxon>
        <taxon>Bionectriaceae</taxon>
        <taxon>Clonostachys</taxon>
    </lineage>
</organism>
<feature type="transmembrane region" description="Helical" evidence="8">
    <location>
        <begin position="76"/>
        <end position="103"/>
    </location>
</feature>
<keyword evidence="3 8" id="KW-0812">Transmembrane</keyword>
<dbReference type="InterPro" id="IPR011701">
    <property type="entry name" value="MFS"/>
</dbReference>
<feature type="region of interest" description="Disordered" evidence="7">
    <location>
        <begin position="1"/>
        <end position="28"/>
    </location>
</feature>
<gene>
    <name evidence="9" type="ORF">IM811_012811</name>
</gene>
<reference evidence="9" key="1">
    <citation type="submission" date="2020-10" db="EMBL/GenBank/DDBJ databases">
        <title>High-Quality Genome Resource of Clonostachys rosea strain S41 by Oxford Nanopore Long-Read Sequencing.</title>
        <authorList>
            <person name="Wang H."/>
        </authorList>
    </citation>
    <scope>NUCLEOTIDE SEQUENCE</scope>
    <source>
        <strain evidence="9">S41</strain>
    </source>
</reference>